<comment type="caution">
    <text evidence="2">The sequence shown here is derived from an EMBL/GenBank/DDBJ whole genome shotgun (WGS) entry which is preliminary data.</text>
</comment>
<feature type="compositionally biased region" description="Polar residues" evidence="1">
    <location>
        <begin position="1"/>
        <end position="11"/>
    </location>
</feature>
<sequence length="322" mass="37405">MDQQRQKLNSSSDDEKKLNLFQEEDYLGEDPFAHWHHQEIQYSDDLILFSQSIPTLSNNGYEDSLDSQNETAPLLKRTAQDDLSEFAESASKNGSKITGNSILNDESSPKEEKIRKNIEEKEANLPKDKSNNSKEYSSRPDVVAKSVIRGVKRYFCQLLCSGNSLIQSLESDNGSQSLQKVEEYCEAHFKPDCEDTHGIEILSLQEMLIKKNYHKDPKLTPEVKLYYRLKVLLASMVLYIPLNRKHCYPFVKTSFNVFYNCIYKYSKVKINKLLKFQAFRVIFEHFVAKGQMEKMIKEDPTFSCNQEVYRKTFNELLAKIRS</sequence>
<protein>
    <submittedName>
        <fullName evidence="2">Uncharacterized protein</fullName>
    </submittedName>
</protein>
<feature type="region of interest" description="Disordered" evidence="1">
    <location>
        <begin position="119"/>
        <end position="138"/>
    </location>
</feature>
<accession>A0AAD1XWX3</accession>
<reference evidence="2" key="1">
    <citation type="submission" date="2023-07" db="EMBL/GenBank/DDBJ databases">
        <authorList>
            <consortium name="AG Swart"/>
            <person name="Singh M."/>
            <person name="Singh A."/>
            <person name="Seah K."/>
            <person name="Emmerich C."/>
        </authorList>
    </citation>
    <scope>NUCLEOTIDE SEQUENCE</scope>
    <source>
        <strain evidence="2">DP1</strain>
    </source>
</reference>
<dbReference type="Proteomes" id="UP001295684">
    <property type="component" value="Unassembled WGS sequence"/>
</dbReference>
<feature type="compositionally biased region" description="Polar residues" evidence="1">
    <location>
        <begin position="90"/>
        <end position="106"/>
    </location>
</feature>
<dbReference type="EMBL" id="CAMPGE010022842">
    <property type="protein sequence ID" value="CAI2380846.1"/>
    <property type="molecule type" value="Genomic_DNA"/>
</dbReference>
<name>A0AAD1XWX3_EUPCR</name>
<evidence type="ECO:0000313" key="3">
    <source>
        <dbReference type="Proteomes" id="UP001295684"/>
    </source>
</evidence>
<feature type="region of interest" description="Disordered" evidence="1">
    <location>
        <begin position="84"/>
        <end position="113"/>
    </location>
</feature>
<organism evidence="2 3">
    <name type="scientific">Euplotes crassus</name>
    <dbReference type="NCBI Taxonomy" id="5936"/>
    <lineage>
        <taxon>Eukaryota</taxon>
        <taxon>Sar</taxon>
        <taxon>Alveolata</taxon>
        <taxon>Ciliophora</taxon>
        <taxon>Intramacronucleata</taxon>
        <taxon>Spirotrichea</taxon>
        <taxon>Hypotrichia</taxon>
        <taxon>Euplotida</taxon>
        <taxon>Euplotidae</taxon>
        <taxon>Moneuplotes</taxon>
    </lineage>
</organism>
<keyword evidence="3" id="KW-1185">Reference proteome</keyword>
<feature type="region of interest" description="Disordered" evidence="1">
    <location>
        <begin position="1"/>
        <end position="20"/>
    </location>
</feature>
<dbReference type="AlphaFoldDB" id="A0AAD1XWX3"/>
<evidence type="ECO:0000256" key="1">
    <source>
        <dbReference type="SAM" id="MobiDB-lite"/>
    </source>
</evidence>
<evidence type="ECO:0000313" key="2">
    <source>
        <dbReference type="EMBL" id="CAI2380846.1"/>
    </source>
</evidence>
<gene>
    <name evidence="2" type="ORF">ECRASSUSDP1_LOCUS22286</name>
</gene>
<proteinExistence type="predicted"/>